<reference evidence="2 3" key="1">
    <citation type="submission" date="2019-05" db="EMBL/GenBank/DDBJ databases">
        <title>Another draft genome of Portunus trituberculatus and its Hox gene families provides insights of decapod evolution.</title>
        <authorList>
            <person name="Jeong J.-H."/>
            <person name="Song I."/>
            <person name="Kim S."/>
            <person name="Choi T."/>
            <person name="Kim D."/>
            <person name="Ryu S."/>
            <person name="Kim W."/>
        </authorList>
    </citation>
    <scope>NUCLEOTIDE SEQUENCE [LARGE SCALE GENOMIC DNA]</scope>
    <source>
        <tissue evidence="2">Muscle</tissue>
    </source>
</reference>
<accession>A0A5B7J4S1</accession>
<sequence length="99" mass="10864">MDGPEEARKDGKKGGREEREGGMTGDERRGNKRWGKGDKTEWQRFKYFRPTVDVSSVPVLGGSESPSTLPPTITTLPCPTTDTTIPSPPLSPVEPPPYH</sequence>
<organism evidence="2 3">
    <name type="scientific">Portunus trituberculatus</name>
    <name type="common">Swimming crab</name>
    <name type="synonym">Neptunus trituberculatus</name>
    <dbReference type="NCBI Taxonomy" id="210409"/>
    <lineage>
        <taxon>Eukaryota</taxon>
        <taxon>Metazoa</taxon>
        <taxon>Ecdysozoa</taxon>
        <taxon>Arthropoda</taxon>
        <taxon>Crustacea</taxon>
        <taxon>Multicrustacea</taxon>
        <taxon>Malacostraca</taxon>
        <taxon>Eumalacostraca</taxon>
        <taxon>Eucarida</taxon>
        <taxon>Decapoda</taxon>
        <taxon>Pleocyemata</taxon>
        <taxon>Brachyura</taxon>
        <taxon>Eubrachyura</taxon>
        <taxon>Portunoidea</taxon>
        <taxon>Portunidae</taxon>
        <taxon>Portuninae</taxon>
        <taxon>Portunus</taxon>
    </lineage>
</organism>
<gene>
    <name evidence="2" type="ORF">E2C01_086181</name>
</gene>
<evidence type="ECO:0000256" key="1">
    <source>
        <dbReference type="SAM" id="MobiDB-lite"/>
    </source>
</evidence>
<keyword evidence="3" id="KW-1185">Reference proteome</keyword>
<feature type="compositionally biased region" description="Low complexity" evidence="1">
    <location>
        <begin position="65"/>
        <end position="85"/>
    </location>
</feature>
<evidence type="ECO:0000313" key="2">
    <source>
        <dbReference type="EMBL" id="MPC91162.1"/>
    </source>
</evidence>
<dbReference type="Proteomes" id="UP000324222">
    <property type="component" value="Unassembled WGS sequence"/>
</dbReference>
<comment type="caution">
    <text evidence="2">The sequence shown here is derived from an EMBL/GenBank/DDBJ whole genome shotgun (WGS) entry which is preliminary data.</text>
</comment>
<feature type="region of interest" description="Disordered" evidence="1">
    <location>
        <begin position="1"/>
        <end position="99"/>
    </location>
</feature>
<protein>
    <submittedName>
        <fullName evidence="2">Uncharacterized protein</fullName>
    </submittedName>
</protein>
<dbReference type="EMBL" id="VSRR010086801">
    <property type="protein sequence ID" value="MPC91162.1"/>
    <property type="molecule type" value="Genomic_DNA"/>
</dbReference>
<feature type="compositionally biased region" description="Pro residues" evidence="1">
    <location>
        <begin position="86"/>
        <end position="99"/>
    </location>
</feature>
<proteinExistence type="predicted"/>
<feature type="compositionally biased region" description="Basic and acidic residues" evidence="1">
    <location>
        <begin position="1"/>
        <end position="44"/>
    </location>
</feature>
<evidence type="ECO:0000313" key="3">
    <source>
        <dbReference type="Proteomes" id="UP000324222"/>
    </source>
</evidence>
<name>A0A5B7J4S1_PORTR</name>
<dbReference type="AlphaFoldDB" id="A0A5B7J4S1"/>